<dbReference type="AlphaFoldDB" id="A0A183S8J4"/>
<dbReference type="PANTHER" id="PTHR47027:SF26">
    <property type="entry name" value="REVERSE TRANSCRIPTASE DOMAIN-CONTAINING PROTEIN"/>
    <property type="match status" value="1"/>
</dbReference>
<dbReference type="PROSITE" id="PS50878">
    <property type="entry name" value="RT_POL"/>
    <property type="match status" value="1"/>
</dbReference>
<evidence type="ECO:0000313" key="2">
    <source>
        <dbReference type="EMBL" id="VDL85769.1"/>
    </source>
</evidence>
<evidence type="ECO:0000259" key="1">
    <source>
        <dbReference type="PROSITE" id="PS50878"/>
    </source>
</evidence>
<reference evidence="2 3" key="2">
    <citation type="submission" date="2018-11" db="EMBL/GenBank/DDBJ databases">
        <authorList>
            <consortium name="Pathogen Informatics"/>
        </authorList>
    </citation>
    <scope>NUCLEOTIDE SEQUENCE [LARGE SCALE GENOMIC DNA]</scope>
    <source>
        <strain evidence="2 3">NST_G2</strain>
    </source>
</reference>
<dbReference type="Proteomes" id="UP000275846">
    <property type="component" value="Unassembled WGS sequence"/>
</dbReference>
<proteinExistence type="predicted"/>
<dbReference type="InterPro" id="IPR000477">
    <property type="entry name" value="RT_dom"/>
</dbReference>
<reference evidence="4" key="1">
    <citation type="submission" date="2016-06" db="UniProtKB">
        <authorList>
            <consortium name="WormBaseParasite"/>
        </authorList>
    </citation>
    <scope>IDENTIFICATION</scope>
</reference>
<dbReference type="InterPro" id="IPR043502">
    <property type="entry name" value="DNA/RNA_pol_sf"/>
</dbReference>
<protein>
    <submittedName>
        <fullName evidence="4">Reverse transcriptase domain-containing protein</fullName>
    </submittedName>
</protein>
<dbReference type="PANTHER" id="PTHR47027">
    <property type="entry name" value="REVERSE TRANSCRIPTASE DOMAIN-CONTAINING PROTEIN"/>
    <property type="match status" value="1"/>
</dbReference>
<evidence type="ECO:0000313" key="3">
    <source>
        <dbReference type="Proteomes" id="UP000275846"/>
    </source>
</evidence>
<dbReference type="EMBL" id="UYSU01000422">
    <property type="protein sequence ID" value="VDL85769.1"/>
    <property type="molecule type" value="Genomic_DNA"/>
</dbReference>
<dbReference type="SUPFAM" id="SSF56672">
    <property type="entry name" value="DNA/RNA polymerases"/>
    <property type="match status" value="1"/>
</dbReference>
<name>A0A183S8J4_SCHSO</name>
<dbReference type="OrthoDB" id="6749693at2759"/>
<keyword evidence="3" id="KW-1185">Reference proteome</keyword>
<accession>A0A183S8J4</accession>
<feature type="domain" description="Reverse transcriptase" evidence="1">
    <location>
        <begin position="1"/>
        <end position="171"/>
    </location>
</feature>
<dbReference type="Pfam" id="PF00078">
    <property type="entry name" value="RVT_1"/>
    <property type="match status" value="1"/>
</dbReference>
<evidence type="ECO:0000313" key="4">
    <source>
        <dbReference type="WBParaSite" id="SSLN_0000056701-mRNA-1"/>
    </source>
</evidence>
<sequence length="171" mass="19236">MIFATRQLQEKCQEMRTHLNTTFPDLTKAFDTVNCDELQKAMQKFGGPELFMQMMRQFHDGMMAQVTENGTVSEAFVVTNGVKQGCVLAPTLFSLMFSAMLMDAYLDEQPGIHIAYRTDGHLLNNWRMQATTRVSTATVHDLLFTDDCALNTVTEEDMQRGSSPKAAPILD</sequence>
<dbReference type="WBParaSite" id="SSLN_0000056701-mRNA-1">
    <property type="protein sequence ID" value="SSLN_0000056701-mRNA-1"/>
    <property type="gene ID" value="SSLN_0000056701"/>
</dbReference>
<organism evidence="4">
    <name type="scientific">Schistocephalus solidus</name>
    <name type="common">Tapeworm</name>
    <dbReference type="NCBI Taxonomy" id="70667"/>
    <lineage>
        <taxon>Eukaryota</taxon>
        <taxon>Metazoa</taxon>
        <taxon>Spiralia</taxon>
        <taxon>Lophotrochozoa</taxon>
        <taxon>Platyhelminthes</taxon>
        <taxon>Cestoda</taxon>
        <taxon>Eucestoda</taxon>
        <taxon>Diphyllobothriidea</taxon>
        <taxon>Diphyllobothriidae</taxon>
        <taxon>Schistocephalus</taxon>
    </lineage>
</organism>
<gene>
    <name evidence="2" type="ORF">SSLN_LOCUS542</name>
</gene>